<feature type="compositionally biased region" description="Low complexity" evidence="1">
    <location>
        <begin position="128"/>
        <end position="145"/>
    </location>
</feature>
<evidence type="ECO:0000313" key="2">
    <source>
        <dbReference type="EMBL" id="JAE05671.1"/>
    </source>
</evidence>
<reference evidence="2" key="2">
    <citation type="journal article" date="2015" name="Data Brief">
        <title>Shoot transcriptome of the giant reed, Arundo donax.</title>
        <authorList>
            <person name="Barrero R.A."/>
            <person name="Guerrero F.D."/>
            <person name="Moolhuijzen P."/>
            <person name="Goolsby J.A."/>
            <person name="Tidwell J."/>
            <person name="Bellgard S.E."/>
            <person name="Bellgard M.I."/>
        </authorList>
    </citation>
    <scope>NUCLEOTIDE SEQUENCE</scope>
    <source>
        <tissue evidence="2">Shoot tissue taken approximately 20 cm above the soil surface</tissue>
    </source>
</reference>
<protein>
    <submittedName>
        <fullName evidence="2">Uncharacterized protein</fullName>
    </submittedName>
</protein>
<feature type="region of interest" description="Disordered" evidence="1">
    <location>
        <begin position="117"/>
        <end position="205"/>
    </location>
</feature>
<organism evidence="2">
    <name type="scientific">Arundo donax</name>
    <name type="common">Giant reed</name>
    <name type="synonym">Donax arundinaceus</name>
    <dbReference type="NCBI Taxonomy" id="35708"/>
    <lineage>
        <taxon>Eukaryota</taxon>
        <taxon>Viridiplantae</taxon>
        <taxon>Streptophyta</taxon>
        <taxon>Embryophyta</taxon>
        <taxon>Tracheophyta</taxon>
        <taxon>Spermatophyta</taxon>
        <taxon>Magnoliopsida</taxon>
        <taxon>Liliopsida</taxon>
        <taxon>Poales</taxon>
        <taxon>Poaceae</taxon>
        <taxon>PACMAD clade</taxon>
        <taxon>Arundinoideae</taxon>
        <taxon>Arundineae</taxon>
        <taxon>Arundo</taxon>
    </lineage>
</organism>
<dbReference type="EMBL" id="GBRH01192225">
    <property type="protein sequence ID" value="JAE05671.1"/>
    <property type="molecule type" value="Transcribed_RNA"/>
</dbReference>
<feature type="compositionally biased region" description="Basic and acidic residues" evidence="1">
    <location>
        <begin position="188"/>
        <end position="198"/>
    </location>
</feature>
<dbReference type="AlphaFoldDB" id="A0A0A9F6C9"/>
<reference evidence="2" key="1">
    <citation type="submission" date="2014-09" db="EMBL/GenBank/DDBJ databases">
        <authorList>
            <person name="Magalhaes I.L.F."/>
            <person name="Oliveira U."/>
            <person name="Santos F.R."/>
            <person name="Vidigal T.H.D.A."/>
            <person name="Brescovit A.D."/>
            <person name="Santos A.J."/>
        </authorList>
    </citation>
    <scope>NUCLEOTIDE SEQUENCE</scope>
    <source>
        <tissue evidence="2">Shoot tissue taken approximately 20 cm above the soil surface</tissue>
    </source>
</reference>
<proteinExistence type="predicted"/>
<sequence length="205" mass="22470">MRTSRPTDDGSMMWSNEETPSLGRALGDTRRSRYSARWRSKVPSGRRSMLYATLKLEMSTHVWSGTAVLHSLRLTSSLPAMAVGGRCSGAARLSARLPQHRLQLLLLQDLSPGRQSRVFAHSMGPGGRAAPSDPAQPSPARARQPACPPDRSPRAQEPASTARPLQSKSRRDQPPRLQQPSGGKKQRERTAVRGEAGGRRKRHQG</sequence>
<name>A0A0A9F6C9_ARUDO</name>
<accession>A0A0A9F6C9</accession>
<evidence type="ECO:0000256" key="1">
    <source>
        <dbReference type="SAM" id="MobiDB-lite"/>
    </source>
</evidence>
<feature type="region of interest" description="Disordered" evidence="1">
    <location>
        <begin position="1"/>
        <end position="25"/>
    </location>
</feature>